<dbReference type="GO" id="GO:0016705">
    <property type="term" value="F:oxidoreductase activity, acting on paired donors, with incorporation or reduction of molecular oxygen"/>
    <property type="evidence" value="ECO:0007669"/>
    <property type="project" value="InterPro"/>
</dbReference>
<proteinExistence type="predicted"/>
<dbReference type="GO" id="GO:0020037">
    <property type="term" value="F:heme binding"/>
    <property type="evidence" value="ECO:0007669"/>
    <property type="project" value="InterPro"/>
</dbReference>
<accession>A0A7W5VKK4</accession>
<dbReference type="Gene3D" id="1.10.630.10">
    <property type="entry name" value="Cytochrome P450"/>
    <property type="match status" value="1"/>
</dbReference>
<dbReference type="GO" id="GO:0004497">
    <property type="term" value="F:monooxygenase activity"/>
    <property type="evidence" value="ECO:0007669"/>
    <property type="project" value="InterPro"/>
</dbReference>
<reference evidence="1 2" key="1">
    <citation type="submission" date="2020-08" db="EMBL/GenBank/DDBJ databases">
        <title>Sequencing the genomes of 1000 actinobacteria strains.</title>
        <authorList>
            <person name="Klenk H.-P."/>
        </authorList>
    </citation>
    <scope>NUCLEOTIDE SEQUENCE [LARGE SCALE GENOMIC DNA]</scope>
    <source>
        <strain evidence="1 2">DSM 44320</strain>
    </source>
</reference>
<evidence type="ECO:0000313" key="2">
    <source>
        <dbReference type="Proteomes" id="UP000579945"/>
    </source>
</evidence>
<dbReference type="SUPFAM" id="SSF48264">
    <property type="entry name" value="Cytochrome P450"/>
    <property type="match status" value="1"/>
</dbReference>
<keyword evidence="2" id="KW-1185">Reference proteome</keyword>
<evidence type="ECO:0000313" key="1">
    <source>
        <dbReference type="EMBL" id="MBB3733324.1"/>
    </source>
</evidence>
<gene>
    <name evidence="1" type="ORF">FHR33_009271</name>
</gene>
<dbReference type="GO" id="GO:0005506">
    <property type="term" value="F:iron ion binding"/>
    <property type="evidence" value="ECO:0007669"/>
    <property type="project" value="InterPro"/>
</dbReference>
<comment type="caution">
    <text evidence="1">The sequence shown here is derived from an EMBL/GenBank/DDBJ whole genome shotgun (WGS) entry which is preliminary data.</text>
</comment>
<organism evidence="1 2">
    <name type="scientific">Nonomuraea dietziae</name>
    <dbReference type="NCBI Taxonomy" id="65515"/>
    <lineage>
        <taxon>Bacteria</taxon>
        <taxon>Bacillati</taxon>
        <taxon>Actinomycetota</taxon>
        <taxon>Actinomycetes</taxon>
        <taxon>Streptosporangiales</taxon>
        <taxon>Streptosporangiaceae</taxon>
        <taxon>Nonomuraea</taxon>
    </lineage>
</organism>
<dbReference type="InterPro" id="IPR036396">
    <property type="entry name" value="Cyt_P450_sf"/>
</dbReference>
<dbReference type="EMBL" id="JACIBV010000002">
    <property type="protein sequence ID" value="MBB3733324.1"/>
    <property type="molecule type" value="Genomic_DNA"/>
</dbReference>
<name>A0A7W5VKK4_9ACTN</name>
<dbReference type="AlphaFoldDB" id="A0A7W5VKK4"/>
<dbReference type="RefSeq" id="WP_183661518.1">
    <property type="nucleotide sequence ID" value="NZ_JACIBV010000002.1"/>
</dbReference>
<sequence>MPTITQGELYTATLEVVEHPPLGVPALDGGPREAVVRLAGERSLVRILDGGDGHDLDLVLPGGYRHRQGKVRLTAHRLAEGVFAIKAGERRIALLRLRDPALGMPAFDPAGNHHPALRPTRPMRWRRARVQGMVSPWETLRLGAEVALPILLQGVILRRRLGVRLAALMGADSRANRLLARLRDRHDGGPLLIRIPLRGWAVIPLKGPDVRRVLHGAEFTPANREKRGALSHFQPDAVLITRDPELRARRRTFNEEVLRPEPLAQEIRRKVAQEMATLPTEGVLTWSRFHAAHRRLTRRIVLGDSARDDEAVTRLLDRLRADANWFYLRARKTDVRVAFQRRIEGHLRRAERGSLARVLAQTRTDPAVHPEGQVPHWLFAYDAAGMTAWRALTLPAVHAGPHDPAHLRAAVLEALRRWPTTPAILRDTTAPTRWRGVTLPEGSIAAVITSFTDEVPFSDGPAACPGEDLALLTATEMLAAILRDREVVALSRRSPLDHFGVRFAVRPRER</sequence>
<dbReference type="GeneID" id="95395277"/>
<protein>
    <submittedName>
        <fullName evidence="1">Uncharacterized protein</fullName>
    </submittedName>
</protein>
<dbReference type="Proteomes" id="UP000579945">
    <property type="component" value="Unassembled WGS sequence"/>
</dbReference>